<reference evidence="3" key="1">
    <citation type="submission" date="2015-07" db="EMBL/GenBank/DDBJ databases">
        <authorList>
            <person name="Teixeira M.M."/>
            <person name="Souza R.C."/>
            <person name="Almeida L.G."/>
            <person name="Vicente V.A."/>
            <person name="de Hoog S."/>
            <person name="Bocca A.L."/>
            <person name="de Almeida S.R."/>
            <person name="Vasconcelos A.T."/>
            <person name="Felipe M.S."/>
        </authorList>
    </citation>
    <scope>NUCLEOTIDE SEQUENCE [LARGE SCALE GENOMIC DNA]</scope>
    <source>
        <strain evidence="3">KSF</strain>
    </source>
</reference>
<evidence type="ECO:0000313" key="3">
    <source>
        <dbReference type="Proteomes" id="UP000094526"/>
    </source>
</evidence>
<feature type="region of interest" description="Disordered" evidence="1">
    <location>
        <begin position="1"/>
        <end position="41"/>
    </location>
</feature>
<comment type="caution">
    <text evidence="2">The sequence shown here is derived from an EMBL/GenBank/DDBJ whole genome shotgun (WGS) entry which is preliminary data.</text>
</comment>
<dbReference type="AlphaFoldDB" id="A0A1C1CFE2"/>
<dbReference type="EMBL" id="LGRB01000014">
    <property type="protein sequence ID" value="OCT47243.1"/>
    <property type="molecule type" value="Genomic_DNA"/>
</dbReference>
<dbReference type="Proteomes" id="UP000094526">
    <property type="component" value="Unassembled WGS sequence"/>
</dbReference>
<evidence type="ECO:0000313" key="2">
    <source>
        <dbReference type="EMBL" id="OCT47243.1"/>
    </source>
</evidence>
<organism evidence="2 3">
    <name type="scientific">Cladophialophora carrionii</name>
    <dbReference type="NCBI Taxonomy" id="86049"/>
    <lineage>
        <taxon>Eukaryota</taxon>
        <taxon>Fungi</taxon>
        <taxon>Dikarya</taxon>
        <taxon>Ascomycota</taxon>
        <taxon>Pezizomycotina</taxon>
        <taxon>Eurotiomycetes</taxon>
        <taxon>Chaetothyriomycetidae</taxon>
        <taxon>Chaetothyriales</taxon>
        <taxon>Herpotrichiellaceae</taxon>
        <taxon>Cladophialophora</taxon>
    </lineage>
</organism>
<accession>A0A1C1CFE2</accession>
<dbReference type="VEuPathDB" id="FungiDB:G647_02186"/>
<gene>
    <name evidence="2" type="ORF">CLCR_02624</name>
</gene>
<name>A0A1C1CFE2_9EURO</name>
<dbReference type="OrthoDB" id="4117504at2759"/>
<sequence>MSTASSAPPPPTIVINTPGAPTSTVSAPRTGPPKEQPRQRAQKPALVKQCYLCDEQNPGDFSPTTKFLETCLLCSRHFCPIHKSVNWDQVCNINHADYYRECLEKARQELVSQGRGDDSNRRSLAEMLINEGIYPSLGEREKAIFMTSPVSESKYTPISRYVPKVERLTCCANPAKMQELANYRSLDAAMQGTSTKPKNQLIEEKDFVGADIAV</sequence>
<dbReference type="VEuPathDB" id="FungiDB:CLCR_02624"/>
<keyword evidence="3" id="KW-1185">Reference proteome</keyword>
<proteinExistence type="predicted"/>
<protein>
    <submittedName>
        <fullName evidence="2">Uncharacterized protein</fullName>
    </submittedName>
</protein>
<evidence type="ECO:0000256" key="1">
    <source>
        <dbReference type="SAM" id="MobiDB-lite"/>
    </source>
</evidence>